<reference evidence="2 3" key="1">
    <citation type="submission" date="2007-03" db="EMBL/GenBank/DDBJ databases">
        <title>Complete sequence of Shewanella loihica PV-4.</title>
        <authorList>
            <consortium name="US DOE Joint Genome Institute"/>
            <person name="Copeland A."/>
            <person name="Lucas S."/>
            <person name="Lapidus A."/>
            <person name="Barry K."/>
            <person name="Detter J.C."/>
            <person name="Glavina del Rio T."/>
            <person name="Hammon N."/>
            <person name="Israni S."/>
            <person name="Dalin E."/>
            <person name="Tice H."/>
            <person name="Pitluck S."/>
            <person name="Chain P."/>
            <person name="Malfatti S."/>
            <person name="Shin M."/>
            <person name="Vergez L."/>
            <person name="Schmutz J."/>
            <person name="Larimer F."/>
            <person name="Land M."/>
            <person name="Hauser L."/>
            <person name="Kyrpides N."/>
            <person name="Mikhailova N."/>
            <person name="Romine M.F."/>
            <person name="Serres G."/>
            <person name="Fredrickson J."/>
            <person name="Tiedje J."/>
            <person name="Richardson P."/>
        </authorList>
    </citation>
    <scope>NUCLEOTIDE SEQUENCE [LARGE SCALE GENOMIC DNA]</scope>
    <source>
        <strain evidence="3">ATCC BAA-1088 / PV-4</strain>
    </source>
</reference>
<feature type="signal peptide" evidence="1">
    <location>
        <begin position="1"/>
        <end position="34"/>
    </location>
</feature>
<dbReference type="eggNOG" id="COG0823">
    <property type="taxonomic scope" value="Bacteria"/>
</dbReference>
<dbReference type="HOGENOM" id="CLU_039282_0_0_6"/>
<dbReference type="OrthoDB" id="9797498at2"/>
<keyword evidence="1" id="KW-0732">Signal</keyword>
<protein>
    <recommendedName>
        <fullName evidence="4">WD40 domain protein beta Propeller</fullName>
    </recommendedName>
</protein>
<gene>
    <name evidence="2" type="ordered locus">Shew_3268</name>
</gene>
<dbReference type="EMBL" id="CP000606">
    <property type="protein sequence ID" value="ABO25134.1"/>
    <property type="molecule type" value="Genomic_DNA"/>
</dbReference>
<accession>A3QI36</accession>
<dbReference type="InterPro" id="IPR011659">
    <property type="entry name" value="WD40"/>
</dbReference>
<evidence type="ECO:0000313" key="2">
    <source>
        <dbReference type="EMBL" id="ABO25134.1"/>
    </source>
</evidence>
<dbReference type="InterPro" id="IPR011042">
    <property type="entry name" value="6-blade_b-propeller_TolB-like"/>
</dbReference>
<dbReference type="SUPFAM" id="SSF82171">
    <property type="entry name" value="DPP6 N-terminal domain-like"/>
    <property type="match status" value="1"/>
</dbReference>
<dbReference type="RefSeq" id="WP_011867064.1">
    <property type="nucleotide sequence ID" value="NC_009092.1"/>
</dbReference>
<proteinExistence type="predicted"/>
<organism evidence="2 3">
    <name type="scientific">Shewanella loihica (strain ATCC BAA-1088 / PV-4)</name>
    <dbReference type="NCBI Taxonomy" id="323850"/>
    <lineage>
        <taxon>Bacteria</taxon>
        <taxon>Pseudomonadati</taxon>
        <taxon>Pseudomonadota</taxon>
        <taxon>Gammaproteobacteria</taxon>
        <taxon>Alteromonadales</taxon>
        <taxon>Shewanellaceae</taxon>
        <taxon>Shewanella</taxon>
    </lineage>
</organism>
<dbReference type="AlphaFoldDB" id="A3QI36"/>
<evidence type="ECO:0008006" key="4">
    <source>
        <dbReference type="Google" id="ProtNLM"/>
    </source>
</evidence>
<dbReference type="KEGG" id="slo:Shew_3268"/>
<dbReference type="STRING" id="323850.Shew_3268"/>
<keyword evidence="3" id="KW-1185">Reference proteome</keyword>
<dbReference type="Pfam" id="PF07676">
    <property type="entry name" value="PD40"/>
    <property type="match status" value="1"/>
</dbReference>
<name>A3QI36_SHELP</name>
<evidence type="ECO:0000313" key="3">
    <source>
        <dbReference type="Proteomes" id="UP000001558"/>
    </source>
</evidence>
<dbReference type="Gene3D" id="2.120.10.30">
    <property type="entry name" value="TolB, C-terminal domain"/>
    <property type="match status" value="1"/>
</dbReference>
<sequence precursor="true">MPTKKQKTNQYNTFGNILKTSLCLLAGATAQVSAAGYDIWLYPLAKQAEAPHWRLGEPIRVSDRPGYDNQAAFGPKGKQLVFASDRAGDHNDIYRFDIDTGEITALTHTPEISEYSPRLTSQGLTSQILTYVAEQGVPHQSIWRQSLHDETAPERAVNSLIPAGYYARLEGIGTLIWARYGYNLYYEPVGESADERHFVVSDVGRSLHALPSIKQFSYLKKRMDGERVVTLFDPESGSHTPLIDLGQGSEDYAWSADGWLFNFEGTVLRSWPYPPLAGTHERMTKTPQQELPGWQAVTKLIPPTPHHHSPSRIAISPTLDFIAITWQRKDTPQ</sequence>
<dbReference type="Proteomes" id="UP000001558">
    <property type="component" value="Chromosome"/>
</dbReference>
<feature type="chain" id="PRO_5002657740" description="WD40 domain protein beta Propeller" evidence="1">
    <location>
        <begin position="35"/>
        <end position="333"/>
    </location>
</feature>
<evidence type="ECO:0000256" key="1">
    <source>
        <dbReference type="SAM" id="SignalP"/>
    </source>
</evidence>